<dbReference type="Pfam" id="PF08028">
    <property type="entry name" value="Acyl-CoA_dh_2"/>
    <property type="match status" value="1"/>
</dbReference>
<evidence type="ECO:0000259" key="3">
    <source>
        <dbReference type="Pfam" id="PF02771"/>
    </source>
</evidence>
<evidence type="ECO:0000259" key="4">
    <source>
        <dbReference type="Pfam" id="PF08028"/>
    </source>
</evidence>
<accession>A0ABV8FT74</accession>
<comment type="caution">
    <text evidence="5">The sequence shown here is derived from an EMBL/GenBank/DDBJ whole genome shotgun (WGS) entry which is preliminary data.</text>
</comment>
<dbReference type="InterPro" id="IPR009100">
    <property type="entry name" value="AcylCoA_DH/oxidase_NM_dom_sf"/>
</dbReference>
<feature type="region of interest" description="Disordered" evidence="2">
    <location>
        <begin position="1"/>
        <end position="22"/>
    </location>
</feature>
<dbReference type="InterPro" id="IPR036250">
    <property type="entry name" value="AcylCo_DH-like_C"/>
</dbReference>
<dbReference type="Proteomes" id="UP001595847">
    <property type="component" value="Unassembled WGS sequence"/>
</dbReference>
<dbReference type="Gene3D" id="1.10.540.10">
    <property type="entry name" value="Acyl-CoA dehydrogenase/oxidase, N-terminal domain"/>
    <property type="match status" value="1"/>
</dbReference>
<dbReference type="Pfam" id="PF02771">
    <property type="entry name" value="Acyl-CoA_dh_N"/>
    <property type="match status" value="1"/>
</dbReference>
<dbReference type="PANTHER" id="PTHR43884:SF12">
    <property type="entry name" value="ISOVALERYL-COA DEHYDROGENASE, MITOCHONDRIAL-RELATED"/>
    <property type="match status" value="1"/>
</dbReference>
<dbReference type="SUPFAM" id="SSF56645">
    <property type="entry name" value="Acyl-CoA dehydrogenase NM domain-like"/>
    <property type="match status" value="1"/>
</dbReference>
<keyword evidence="1" id="KW-0560">Oxidoreductase</keyword>
<dbReference type="PIRSF" id="PIRSF016578">
    <property type="entry name" value="HsaA"/>
    <property type="match status" value="1"/>
</dbReference>
<dbReference type="InterPro" id="IPR013107">
    <property type="entry name" value="Acyl-CoA_DH_C"/>
</dbReference>
<proteinExistence type="predicted"/>
<dbReference type="Gene3D" id="2.40.110.10">
    <property type="entry name" value="Butyryl-CoA Dehydrogenase, subunit A, domain 2"/>
    <property type="match status" value="1"/>
</dbReference>
<evidence type="ECO:0000313" key="5">
    <source>
        <dbReference type="EMBL" id="MFC3999292.1"/>
    </source>
</evidence>
<feature type="domain" description="Acyl-CoA dehydrogenase/oxidase N-terminal" evidence="3">
    <location>
        <begin position="28"/>
        <end position="114"/>
    </location>
</feature>
<name>A0ABV8FT74_9ACTN</name>
<dbReference type="InterPro" id="IPR046373">
    <property type="entry name" value="Acyl-CoA_Oxase/DH_mid-dom_sf"/>
</dbReference>
<dbReference type="RefSeq" id="WP_378537641.1">
    <property type="nucleotide sequence ID" value="NZ_JBHSBH010000015.1"/>
</dbReference>
<organism evidence="5 6">
    <name type="scientific">Nocardiopsis sediminis</name>
    <dbReference type="NCBI Taxonomy" id="1778267"/>
    <lineage>
        <taxon>Bacteria</taxon>
        <taxon>Bacillati</taxon>
        <taxon>Actinomycetota</taxon>
        <taxon>Actinomycetes</taxon>
        <taxon>Streptosporangiales</taxon>
        <taxon>Nocardiopsidaceae</taxon>
        <taxon>Nocardiopsis</taxon>
    </lineage>
</organism>
<protein>
    <submittedName>
        <fullName evidence="5">Acyl-CoA dehydrogenase family protein</fullName>
    </submittedName>
</protein>
<reference evidence="6" key="1">
    <citation type="journal article" date="2019" name="Int. J. Syst. Evol. Microbiol.">
        <title>The Global Catalogue of Microorganisms (GCM) 10K type strain sequencing project: providing services to taxonomists for standard genome sequencing and annotation.</title>
        <authorList>
            <consortium name="The Broad Institute Genomics Platform"/>
            <consortium name="The Broad Institute Genome Sequencing Center for Infectious Disease"/>
            <person name="Wu L."/>
            <person name="Ma J."/>
        </authorList>
    </citation>
    <scope>NUCLEOTIDE SEQUENCE [LARGE SCALE GENOMIC DNA]</scope>
    <source>
        <strain evidence="6">TBRC 1826</strain>
    </source>
</reference>
<feature type="domain" description="Acyl-CoA dehydrogenase C-terminal" evidence="4">
    <location>
        <begin position="266"/>
        <end position="395"/>
    </location>
</feature>
<evidence type="ECO:0000313" key="6">
    <source>
        <dbReference type="Proteomes" id="UP001595847"/>
    </source>
</evidence>
<keyword evidence="6" id="KW-1185">Reference proteome</keyword>
<evidence type="ECO:0000256" key="1">
    <source>
        <dbReference type="ARBA" id="ARBA00023002"/>
    </source>
</evidence>
<gene>
    <name evidence="5" type="ORF">ACFOVU_25500</name>
</gene>
<dbReference type="PANTHER" id="PTHR43884">
    <property type="entry name" value="ACYL-COA DEHYDROGENASE"/>
    <property type="match status" value="1"/>
</dbReference>
<dbReference type="InterPro" id="IPR037069">
    <property type="entry name" value="AcylCoA_DH/ox_N_sf"/>
</dbReference>
<evidence type="ECO:0000256" key="2">
    <source>
        <dbReference type="SAM" id="MobiDB-lite"/>
    </source>
</evidence>
<dbReference type="SUPFAM" id="SSF47203">
    <property type="entry name" value="Acyl-CoA dehydrogenase C-terminal domain-like"/>
    <property type="match status" value="1"/>
</dbReference>
<dbReference type="Gene3D" id="1.20.140.10">
    <property type="entry name" value="Butyryl-CoA Dehydrogenase, subunit A, domain 3"/>
    <property type="match status" value="1"/>
</dbReference>
<sequence>MTTTGSGPNTLGLVGSPIPQPEPGLTAEMVIQRARDMRDHLRSEQEATEKRTYYSQETHEKFERAGFYRMLMPKAFGGYEMRITDFMRVVVEVSRGCPSTGWCLSLGSSHVLIMAGLFAPEVQAEAVGSAGHFVAPSRMVPSVRAVPHEDGWELNGTWDYSSGAPYSTHAMSSVMLPAGDNDAPRIGMALVPRAQCTVLDDWGNTLGMRGSGSHSIRVENAVVPAEHIVEMGPSSIKLDPNIGMAAHGNPMYTGRIFGVLMAEQLAIEIGLVRAALDEYTAMMHGKKATWNPRVTRAEDPQYQEWYGRMSTLVDVAEAALDRIGDSYHTLCERDAAGEGEFSHADDLRLASMAQQGCRLVTEAMDLLARTSGTSVMRSGSRLERYWRDFSTCRTHPAELMRELNATQLGSELLTAEDAAKAGAR</sequence>
<dbReference type="InterPro" id="IPR013786">
    <property type="entry name" value="AcylCoA_DH/ox_N"/>
</dbReference>
<dbReference type="EMBL" id="JBHSBH010000015">
    <property type="protein sequence ID" value="MFC3999292.1"/>
    <property type="molecule type" value="Genomic_DNA"/>
</dbReference>